<organism evidence="1 2">
    <name type="scientific">Kaistella flava</name>
    <name type="common">ex Peng et al. 2021</name>
    <dbReference type="NCBI Taxonomy" id="2038776"/>
    <lineage>
        <taxon>Bacteria</taxon>
        <taxon>Pseudomonadati</taxon>
        <taxon>Bacteroidota</taxon>
        <taxon>Flavobacteriia</taxon>
        <taxon>Flavobacteriales</taxon>
        <taxon>Weeksellaceae</taxon>
        <taxon>Chryseobacterium group</taxon>
        <taxon>Kaistella</taxon>
    </lineage>
</organism>
<evidence type="ECO:0000313" key="2">
    <source>
        <dbReference type="Proteomes" id="UP000594195"/>
    </source>
</evidence>
<gene>
    <name evidence="1" type="ORF">Q73A0000_05125</name>
</gene>
<proteinExistence type="predicted"/>
<sequence length="184" mass="22434">METTFVQWAMGQFLIVNVKIPEKYYVEIEVIYPYPGIKGEYFTDADDLHDENNFWIIRNLIFRVSQGYFYFSRFASDSLHDKAKFLNHESTERCYHRFVWKSIDEEVRFEWWADDDMKFFSKRTIENITLSLKHFILTKQSSIADIYEYEDRDITLRKMRNLITEQNCDHVYIYIYVMAEMTPK</sequence>
<evidence type="ECO:0000313" key="1">
    <source>
        <dbReference type="EMBL" id="QOW09792.1"/>
    </source>
</evidence>
<accession>A0A7M2Y8R7</accession>
<keyword evidence="2" id="KW-1185">Reference proteome</keyword>
<dbReference type="KEGG" id="kfa:Q73A0000_05125"/>
<dbReference type="RefSeq" id="WP_193813008.1">
    <property type="nucleotide sequence ID" value="NZ_CP040442.1"/>
</dbReference>
<dbReference type="Proteomes" id="UP000594195">
    <property type="component" value="Chromosome"/>
</dbReference>
<name>A0A7M2Y8R7_9FLAO</name>
<protein>
    <submittedName>
        <fullName evidence="1">Uncharacterized protein</fullName>
    </submittedName>
</protein>
<dbReference type="EMBL" id="CP040442">
    <property type="protein sequence ID" value="QOW09792.1"/>
    <property type="molecule type" value="Genomic_DNA"/>
</dbReference>
<dbReference type="AlphaFoldDB" id="A0A7M2Y8R7"/>
<reference evidence="1 2" key="1">
    <citation type="submission" date="2019-05" db="EMBL/GenBank/DDBJ databases">
        <title>Chryseobacterium sp. isolated from King George Island, maritime Antarctica.</title>
        <authorList>
            <person name="Peng X."/>
        </authorList>
    </citation>
    <scope>NUCLEOTIDE SEQUENCE [LARGE SCALE GENOMIC DNA]</scope>
    <source>
        <strain evidence="1 2">7-3A</strain>
    </source>
</reference>